<dbReference type="PANTHER" id="PTHR24300:SF403">
    <property type="entry name" value="CYTOCHROME P450 306A1"/>
    <property type="match status" value="1"/>
</dbReference>
<dbReference type="GO" id="GO:0005506">
    <property type="term" value="F:iron ion binding"/>
    <property type="evidence" value="ECO:0007669"/>
    <property type="project" value="InterPro"/>
</dbReference>
<accession>A0A7R9AAQ5</accession>
<dbReference type="GO" id="GO:0005737">
    <property type="term" value="C:cytoplasm"/>
    <property type="evidence" value="ECO:0007669"/>
    <property type="project" value="TreeGrafter"/>
</dbReference>
<dbReference type="SUPFAM" id="SSF48264">
    <property type="entry name" value="Cytochrome P450"/>
    <property type="match status" value="1"/>
</dbReference>
<dbReference type="InterPro" id="IPR050182">
    <property type="entry name" value="Cytochrome_P450_fam2"/>
</dbReference>
<dbReference type="InterPro" id="IPR001128">
    <property type="entry name" value="Cyt_P450"/>
</dbReference>
<dbReference type="InterPro" id="IPR036396">
    <property type="entry name" value="Cyt_P450_sf"/>
</dbReference>
<gene>
    <name evidence="5" type="ORF">DSTB1V02_LOCUS10216</name>
</gene>
<evidence type="ECO:0008006" key="7">
    <source>
        <dbReference type="Google" id="ProtNLM"/>
    </source>
</evidence>
<dbReference type="EMBL" id="CAJPEV010002860">
    <property type="protein sequence ID" value="CAG0898256.1"/>
    <property type="molecule type" value="Genomic_DNA"/>
</dbReference>
<dbReference type="GO" id="GO:0008395">
    <property type="term" value="F:steroid hydroxylase activity"/>
    <property type="evidence" value="ECO:0007669"/>
    <property type="project" value="TreeGrafter"/>
</dbReference>
<keyword evidence="2" id="KW-0479">Metal-binding</keyword>
<dbReference type="GO" id="GO:0006082">
    <property type="term" value="P:organic acid metabolic process"/>
    <property type="evidence" value="ECO:0007669"/>
    <property type="project" value="TreeGrafter"/>
</dbReference>
<protein>
    <recommendedName>
        <fullName evidence="7">Cytochrome P450</fullName>
    </recommendedName>
</protein>
<dbReference type="PANTHER" id="PTHR24300">
    <property type="entry name" value="CYTOCHROME P450 508A4-RELATED"/>
    <property type="match status" value="1"/>
</dbReference>
<keyword evidence="3" id="KW-0408">Iron</keyword>
<organism evidence="5">
    <name type="scientific">Darwinula stevensoni</name>
    <dbReference type="NCBI Taxonomy" id="69355"/>
    <lineage>
        <taxon>Eukaryota</taxon>
        <taxon>Metazoa</taxon>
        <taxon>Ecdysozoa</taxon>
        <taxon>Arthropoda</taxon>
        <taxon>Crustacea</taxon>
        <taxon>Oligostraca</taxon>
        <taxon>Ostracoda</taxon>
        <taxon>Podocopa</taxon>
        <taxon>Podocopida</taxon>
        <taxon>Darwinulocopina</taxon>
        <taxon>Darwinuloidea</taxon>
        <taxon>Darwinulidae</taxon>
        <taxon>Darwinula</taxon>
    </lineage>
</organism>
<proteinExistence type="inferred from homology"/>
<evidence type="ECO:0000256" key="4">
    <source>
        <dbReference type="ARBA" id="ARBA00023033"/>
    </source>
</evidence>
<name>A0A7R9AAQ5_9CRUS</name>
<keyword evidence="6" id="KW-1185">Reference proteome</keyword>
<dbReference type="GO" id="GO:0006805">
    <property type="term" value="P:xenobiotic metabolic process"/>
    <property type="evidence" value="ECO:0007669"/>
    <property type="project" value="TreeGrafter"/>
</dbReference>
<dbReference type="GO" id="GO:0016712">
    <property type="term" value="F:oxidoreductase activity, acting on paired donors, with incorporation or reduction of molecular oxygen, reduced flavin or flavoprotein as one donor, and incorporation of one atom of oxygen"/>
    <property type="evidence" value="ECO:0007669"/>
    <property type="project" value="TreeGrafter"/>
</dbReference>
<dbReference type="GO" id="GO:0020037">
    <property type="term" value="F:heme binding"/>
    <property type="evidence" value="ECO:0007669"/>
    <property type="project" value="InterPro"/>
</dbReference>
<evidence type="ECO:0000256" key="1">
    <source>
        <dbReference type="ARBA" id="ARBA00010617"/>
    </source>
</evidence>
<sequence>MSVFLLFVSFGIVYLVQFFVKKILLWSKLPPGPWGVPLLGSVPFLGGGPLHLKLDSLRKKHGDVFTVGVFHKEVVVLSDWESVRDFFGRLDFSGRPDALLFRQVALGNNGIVSSQGSLWQENRRFTLRVLRDFGLGKREALDSMIQDAALGLCRSLRARRHEPQDFGPHLNLAVLNVIWKMTADKQFAHDDPRMQDFMDRVLEVLNDSSLLGPIQWVPAFVYLWPPALKAYRRVNRNMAAISQIFLNEVEEHKRNLPSSGGSKDYIDAYLTEMALQKSRGEVNPNFTEFQLRVNISDLFIAGSESTATAIRWSVLFLLCHPDVQEKLQAEVDSVVGHDRLPSLHDRNRFERDGGWHPS</sequence>
<dbReference type="InterPro" id="IPR002401">
    <property type="entry name" value="Cyt_P450_E_grp-I"/>
</dbReference>
<dbReference type="EMBL" id="LR902377">
    <property type="protein sequence ID" value="CAD7250441.1"/>
    <property type="molecule type" value="Genomic_DNA"/>
</dbReference>
<dbReference type="Pfam" id="PF00067">
    <property type="entry name" value="p450"/>
    <property type="match status" value="1"/>
</dbReference>
<keyword evidence="4" id="KW-0503">Monooxygenase</keyword>
<keyword evidence="4" id="KW-0560">Oxidoreductase</keyword>
<dbReference type="Gene3D" id="1.10.630.10">
    <property type="entry name" value="Cytochrome P450"/>
    <property type="match status" value="1"/>
</dbReference>
<evidence type="ECO:0000313" key="5">
    <source>
        <dbReference type="EMBL" id="CAD7250441.1"/>
    </source>
</evidence>
<evidence type="ECO:0000256" key="2">
    <source>
        <dbReference type="ARBA" id="ARBA00022723"/>
    </source>
</evidence>
<dbReference type="PRINTS" id="PR00463">
    <property type="entry name" value="EP450I"/>
</dbReference>
<dbReference type="Proteomes" id="UP000677054">
    <property type="component" value="Unassembled WGS sequence"/>
</dbReference>
<dbReference type="AlphaFoldDB" id="A0A7R9AAQ5"/>
<dbReference type="OrthoDB" id="6357557at2759"/>
<comment type="similarity">
    <text evidence="1">Belongs to the cytochrome P450 family.</text>
</comment>
<evidence type="ECO:0000256" key="3">
    <source>
        <dbReference type="ARBA" id="ARBA00023004"/>
    </source>
</evidence>
<evidence type="ECO:0000313" key="6">
    <source>
        <dbReference type="Proteomes" id="UP000677054"/>
    </source>
</evidence>
<reference evidence="5" key="1">
    <citation type="submission" date="2020-11" db="EMBL/GenBank/DDBJ databases">
        <authorList>
            <person name="Tran Van P."/>
        </authorList>
    </citation>
    <scope>NUCLEOTIDE SEQUENCE</scope>
</reference>